<feature type="region of interest" description="Disordered" evidence="4">
    <location>
        <begin position="151"/>
        <end position="172"/>
    </location>
</feature>
<protein>
    <submittedName>
        <fullName evidence="7">Glycoside hydrolase</fullName>
    </submittedName>
</protein>
<dbReference type="Gene3D" id="3.20.20.80">
    <property type="entry name" value="Glycosidases"/>
    <property type="match status" value="1"/>
</dbReference>
<dbReference type="InterPro" id="IPR054593">
    <property type="entry name" value="Beta-mannosidase-like_N2"/>
</dbReference>
<dbReference type="Gene3D" id="2.60.120.260">
    <property type="entry name" value="Galactose-binding domain-like"/>
    <property type="match status" value="1"/>
</dbReference>
<dbReference type="Pfam" id="PF17753">
    <property type="entry name" value="Ig_mannosidase"/>
    <property type="match status" value="1"/>
</dbReference>
<dbReference type="AlphaFoldDB" id="A0A1E7F2N2"/>
<dbReference type="EMBL" id="KV784365">
    <property type="protein sequence ID" value="OEU12093.1"/>
    <property type="molecule type" value="Genomic_DNA"/>
</dbReference>
<evidence type="ECO:0000313" key="7">
    <source>
        <dbReference type="EMBL" id="OEU12093.1"/>
    </source>
</evidence>
<evidence type="ECO:0000256" key="2">
    <source>
        <dbReference type="ARBA" id="ARBA00023180"/>
    </source>
</evidence>
<reference evidence="7 8" key="1">
    <citation type="submission" date="2016-09" db="EMBL/GenBank/DDBJ databases">
        <title>Extensive genetic diversity and differential bi-allelic expression allows diatom success in the polar Southern Ocean.</title>
        <authorList>
            <consortium name="DOE Joint Genome Institute"/>
            <person name="Mock T."/>
            <person name="Otillar R.P."/>
            <person name="Strauss J."/>
            <person name="Dupont C."/>
            <person name="Frickenhaus S."/>
            <person name="Maumus F."/>
            <person name="Mcmullan M."/>
            <person name="Sanges R."/>
            <person name="Schmutz J."/>
            <person name="Toseland A."/>
            <person name="Valas R."/>
            <person name="Veluchamy A."/>
            <person name="Ward B.J."/>
            <person name="Allen A."/>
            <person name="Barry K."/>
            <person name="Falciatore A."/>
            <person name="Ferrante M."/>
            <person name="Fortunato A.E."/>
            <person name="Gloeckner G."/>
            <person name="Gruber A."/>
            <person name="Hipkin R."/>
            <person name="Janech M."/>
            <person name="Kroth P."/>
            <person name="Leese F."/>
            <person name="Lindquist E."/>
            <person name="Lyon B.R."/>
            <person name="Martin J."/>
            <person name="Mayer C."/>
            <person name="Parker M."/>
            <person name="Quesneville H."/>
            <person name="Raymond J."/>
            <person name="Uhlig C."/>
            <person name="Valentin K.U."/>
            <person name="Worden A.Z."/>
            <person name="Armbrust E.V."/>
            <person name="Bowler C."/>
            <person name="Green B."/>
            <person name="Moulton V."/>
            <person name="Van Oosterhout C."/>
            <person name="Grigoriev I."/>
        </authorList>
    </citation>
    <scope>NUCLEOTIDE SEQUENCE [LARGE SCALE GENOMIC DNA]</scope>
    <source>
        <strain evidence="7 8">CCMP1102</strain>
    </source>
</reference>
<keyword evidence="3" id="KW-0326">Glycosidase</keyword>
<feature type="compositionally biased region" description="Basic residues" evidence="4">
    <location>
        <begin position="1010"/>
        <end position="1020"/>
    </location>
</feature>
<keyword evidence="8" id="KW-1185">Reference proteome</keyword>
<dbReference type="PANTHER" id="PTHR43730:SF1">
    <property type="entry name" value="BETA-MANNOSIDASE"/>
    <property type="match status" value="1"/>
</dbReference>
<evidence type="ECO:0000259" key="5">
    <source>
        <dbReference type="Pfam" id="PF17753"/>
    </source>
</evidence>
<dbReference type="GO" id="GO:0004567">
    <property type="term" value="F:beta-mannosidase activity"/>
    <property type="evidence" value="ECO:0007669"/>
    <property type="project" value="TreeGrafter"/>
</dbReference>
<gene>
    <name evidence="7" type="ORF">FRACYDRAFT_263126</name>
</gene>
<dbReference type="InterPro" id="IPR008979">
    <property type="entry name" value="Galactose-bd-like_sf"/>
</dbReference>
<dbReference type="GO" id="GO:0006516">
    <property type="term" value="P:glycoprotein catabolic process"/>
    <property type="evidence" value="ECO:0007669"/>
    <property type="project" value="TreeGrafter"/>
</dbReference>
<evidence type="ECO:0000313" key="8">
    <source>
        <dbReference type="Proteomes" id="UP000095751"/>
    </source>
</evidence>
<feature type="domain" description="Beta-mannosidase Ig-fold" evidence="5">
    <location>
        <begin position="1077"/>
        <end position="1126"/>
    </location>
</feature>
<feature type="compositionally biased region" description="Basic residues" evidence="4">
    <location>
        <begin position="656"/>
        <end position="666"/>
    </location>
</feature>
<dbReference type="PANTHER" id="PTHR43730">
    <property type="entry name" value="BETA-MANNOSIDASE"/>
    <property type="match status" value="1"/>
</dbReference>
<organism evidence="7 8">
    <name type="scientific">Fragilariopsis cylindrus CCMP1102</name>
    <dbReference type="NCBI Taxonomy" id="635003"/>
    <lineage>
        <taxon>Eukaryota</taxon>
        <taxon>Sar</taxon>
        <taxon>Stramenopiles</taxon>
        <taxon>Ochrophyta</taxon>
        <taxon>Bacillariophyta</taxon>
        <taxon>Bacillariophyceae</taxon>
        <taxon>Bacillariophycidae</taxon>
        <taxon>Bacillariales</taxon>
        <taxon>Bacillariaceae</taxon>
        <taxon>Fragilariopsis</taxon>
    </lineage>
</organism>
<evidence type="ECO:0000256" key="1">
    <source>
        <dbReference type="ARBA" id="ARBA00022801"/>
    </source>
</evidence>
<feature type="region of interest" description="Disordered" evidence="4">
    <location>
        <begin position="649"/>
        <end position="675"/>
    </location>
</feature>
<keyword evidence="2" id="KW-0325">Glycoprotein</keyword>
<dbReference type="SUPFAM" id="SSF51445">
    <property type="entry name" value="(Trans)glycosidases"/>
    <property type="match status" value="1"/>
</dbReference>
<dbReference type="KEGG" id="fcy:FRACYDRAFT_263126"/>
<dbReference type="OrthoDB" id="2866996at2759"/>
<feature type="domain" description="Beta-mannosidase-like galactose-binding" evidence="6">
    <location>
        <begin position="170"/>
        <end position="274"/>
    </location>
</feature>
<feature type="compositionally biased region" description="Low complexity" evidence="4">
    <location>
        <begin position="159"/>
        <end position="172"/>
    </location>
</feature>
<name>A0A1E7F2N2_9STRA</name>
<dbReference type="Pfam" id="PF22666">
    <property type="entry name" value="Glyco_hydro_2_N2"/>
    <property type="match status" value="1"/>
</dbReference>
<accession>A0A1E7F2N2</accession>
<dbReference type="InterPro" id="IPR050887">
    <property type="entry name" value="Beta-mannosidase_GH2"/>
</dbReference>
<sequence>MDVDVDGVVAASVDTVARRSLRDRPIQGNSILYLDNNPEFITTTSSKNKWTLQLVSSNDNDNDSDDSNGSKSIGKIMTATVPGDIVSDFIHNNWYNEPYFNNQFQNTSFCDMNSESQSDIDTSSDNKLHLVWEYRIEFDISSLIPVVDYDHDHEDNNDNNDNNSDDSSTSTSSTSILLVFDGIKMGGKIYLNDLYLGTTTDQFLRYVYPLSYTTTTATSLANSTDSSTHKTNILNRAGKRNRLVVRFDPSSKDNRLLTNGRFSACSGGWDWAPYSNCPHTSDTNSKTYTFGITKSVYLVSSSNSVSVSASSATGLELKSKDSKLKSNGEHDGFDVNIRVHFLMILSSPVVTNTRPVQVQAKGRLEVQGMWGSQTVISKIIQWDNNVSSGSNSSSTEIEMNVTVSLVADSKDIKLWWPTGMELILIKRHLYDIHVRFIPDTTADPKTNNSGIIQDTRRIGFRHFALVTGNDTDLNYVTNSYNKQGTEFHGMYYRINGIPIWSRGGNMIPMDILEGRYTIKGHIQLIKSAIYANMNTLRVWGGGIFLPKLWYDICDDYGILVIQDQMYAQNGHQPTEEKTQELEIRHNIRLLSEHPSIIIYDGCNECQVYMDDPNTSIYATFVMRIVAEEDYSRSIWPSCPGNGWTSGVDKLTSRPFRSSRQHHHHHQQQQQPLVTPNYNRSRHTIEVHGPYIHGGGFPAMNGNNHMKPIIDPQLPIQLDHIQEEHSKMGISYPSTFVSEFGVGGVMSSFESMSATLSRDNWSLHGGPNSEPDQCTDDNDYNKKCVGNNTMAQRNYPCDNVILAYFVDKPNEYFQHHPNNNNGSNRIKKKFQQQLYHCMIGQALQVKSVTEKRKSTNELGHLVWQLNEIWPTGGWGSLEYGNHNLPQGGQVVGGRWKPLHYFYRSSLFRDVSATCGANGIGYIRNDSGERNFTGVVEMNVINIETGHTDSYYQEETNSDIYLPPGPGSLKKLNCPNNINGTTHFMSIDVFRYTTDGLGGSGGGGTDASSSGKQRRRRRRRKLESHNSPLLFLPPKDITAVWCDSGLDVNVLEYNDYKKSGTETETIGYYDPKILVPTIIQIEVTAKVPVALLVVLTTQAHGRFSDNAFTIIGGKIIIEFYPFDNSSTNDDDDDDDDPIMPIEDTINLLKRTLRVEDMAMHQDNDKCRRKVVGESSSVWS</sequence>
<evidence type="ECO:0000256" key="4">
    <source>
        <dbReference type="SAM" id="MobiDB-lite"/>
    </source>
</evidence>
<evidence type="ECO:0000256" key="3">
    <source>
        <dbReference type="ARBA" id="ARBA00023295"/>
    </source>
</evidence>
<feature type="region of interest" description="Disordered" evidence="4">
    <location>
        <begin position="996"/>
        <end position="1023"/>
    </location>
</feature>
<dbReference type="InParanoid" id="A0A1E7F2N2"/>
<dbReference type="Proteomes" id="UP000095751">
    <property type="component" value="Unassembled WGS sequence"/>
</dbReference>
<proteinExistence type="predicted"/>
<dbReference type="InterPro" id="IPR017853">
    <property type="entry name" value="GH"/>
</dbReference>
<dbReference type="SUPFAM" id="SSF49785">
    <property type="entry name" value="Galactose-binding domain-like"/>
    <property type="match status" value="1"/>
</dbReference>
<dbReference type="InterPro" id="IPR041625">
    <property type="entry name" value="Beta-mannosidase_Ig"/>
</dbReference>
<evidence type="ECO:0000259" key="6">
    <source>
        <dbReference type="Pfam" id="PF22666"/>
    </source>
</evidence>
<keyword evidence="1 7" id="KW-0378">Hydrolase</keyword>